<comment type="cofactor">
    <cofactor evidence="1 13">
        <name>heme</name>
        <dbReference type="ChEBI" id="CHEBI:30413"/>
    </cofactor>
</comment>
<dbReference type="InterPro" id="IPR001128">
    <property type="entry name" value="Cyt_P450"/>
</dbReference>
<dbReference type="GO" id="GO:0016705">
    <property type="term" value="F:oxidoreductase activity, acting on paired donors, with incorporation or reduction of molecular oxygen"/>
    <property type="evidence" value="ECO:0007669"/>
    <property type="project" value="InterPro"/>
</dbReference>
<organism evidence="14 15">
    <name type="scientific">Corynespora cassiicola Philippines</name>
    <dbReference type="NCBI Taxonomy" id="1448308"/>
    <lineage>
        <taxon>Eukaryota</taxon>
        <taxon>Fungi</taxon>
        <taxon>Dikarya</taxon>
        <taxon>Ascomycota</taxon>
        <taxon>Pezizomycotina</taxon>
        <taxon>Dothideomycetes</taxon>
        <taxon>Pleosporomycetidae</taxon>
        <taxon>Pleosporales</taxon>
        <taxon>Corynesporascaceae</taxon>
        <taxon>Corynespora</taxon>
    </lineage>
</organism>
<keyword evidence="7 13" id="KW-0479">Metal-binding</keyword>
<keyword evidence="9" id="KW-0560">Oxidoreductase</keyword>
<keyword evidence="10 13" id="KW-0408">Iron</keyword>
<evidence type="ECO:0000256" key="7">
    <source>
        <dbReference type="ARBA" id="ARBA00022723"/>
    </source>
</evidence>
<evidence type="ECO:0000313" key="15">
    <source>
        <dbReference type="Proteomes" id="UP000240883"/>
    </source>
</evidence>
<sequence>MIRQTSSAIATIIRDFVSIYPVSLNLNLTIYTQKSGKFYKPWPVSTPIVISDAAQISELSNSSHVLSQRAAYNDIFGLKTTLNNYKADETATARSRLSGRLIYVNGVKNLPKLYPFLSQRLDYELKKEMRLGRHKQDGSISLPLAPLMRNLTTSLMAFIFLGGNLSTDPIMANALLQYPKDMMKSFAAFQFTPSILSRYVFDLHFFQRSNLTLPSFVHAILTKRGRAMHILVNKLTEIMGPGRDTWDEPEATKKLTLAWNMPELATENKYWTDASLLAQSLLGMWFAAIHQPWMNLDFVLQELCLSEAWQHKLLGELKGCEKLDYHTLQQLPCLDGFIKETVRLNPLDTMAIRRKALQDYTFSGGSPHVPAGRIVCVSSYNLMHDAVHYPCPDEFEPFRFINKETGASTSRFTDVHENFPIWGYGSLACPGRIQASIVMKMVVAAIVAKYEIRLEDEGAKRMWSWESFRMPYEGTRILLRERKG</sequence>
<dbReference type="Pfam" id="PF00067">
    <property type="entry name" value="p450"/>
    <property type="match status" value="1"/>
</dbReference>
<keyword evidence="12" id="KW-0472">Membrane</keyword>
<dbReference type="PRINTS" id="PR00465">
    <property type="entry name" value="EP450IV"/>
</dbReference>
<dbReference type="SUPFAM" id="SSF48264">
    <property type="entry name" value="Cytochrome P450"/>
    <property type="match status" value="1"/>
</dbReference>
<keyword evidence="11" id="KW-0503">Monooxygenase</keyword>
<evidence type="ECO:0000256" key="11">
    <source>
        <dbReference type="ARBA" id="ARBA00023033"/>
    </source>
</evidence>
<dbReference type="PANTHER" id="PTHR46206">
    <property type="entry name" value="CYTOCHROME P450"/>
    <property type="match status" value="1"/>
</dbReference>
<dbReference type="OrthoDB" id="1844152at2759"/>
<name>A0A2T2NAM0_CORCC</name>
<evidence type="ECO:0000256" key="1">
    <source>
        <dbReference type="ARBA" id="ARBA00001971"/>
    </source>
</evidence>
<comment type="similarity">
    <text evidence="4">Belongs to the cytochrome P450 family.</text>
</comment>
<dbReference type="InterPro" id="IPR036396">
    <property type="entry name" value="Cyt_P450_sf"/>
</dbReference>
<dbReference type="Gene3D" id="1.10.630.10">
    <property type="entry name" value="Cytochrome P450"/>
    <property type="match status" value="1"/>
</dbReference>
<dbReference type="Proteomes" id="UP000240883">
    <property type="component" value="Unassembled WGS sequence"/>
</dbReference>
<dbReference type="STRING" id="1448308.A0A2T2NAM0"/>
<evidence type="ECO:0000256" key="3">
    <source>
        <dbReference type="ARBA" id="ARBA00004685"/>
    </source>
</evidence>
<dbReference type="AlphaFoldDB" id="A0A2T2NAM0"/>
<comment type="pathway">
    <text evidence="3">Mycotoxin biosynthesis.</text>
</comment>
<protein>
    <submittedName>
        <fullName evidence="14">Cytochrome P450</fullName>
    </submittedName>
</protein>
<dbReference type="GO" id="GO:0004497">
    <property type="term" value="F:monooxygenase activity"/>
    <property type="evidence" value="ECO:0007669"/>
    <property type="project" value="UniProtKB-KW"/>
</dbReference>
<evidence type="ECO:0000256" key="4">
    <source>
        <dbReference type="ARBA" id="ARBA00010617"/>
    </source>
</evidence>
<evidence type="ECO:0000256" key="10">
    <source>
        <dbReference type="ARBA" id="ARBA00023004"/>
    </source>
</evidence>
<feature type="binding site" description="axial binding residue" evidence="13">
    <location>
        <position position="429"/>
    </location>
    <ligand>
        <name>heme</name>
        <dbReference type="ChEBI" id="CHEBI:30413"/>
    </ligand>
    <ligandPart>
        <name>Fe</name>
        <dbReference type="ChEBI" id="CHEBI:18248"/>
    </ligandPart>
</feature>
<dbReference type="GO" id="GO:0020037">
    <property type="term" value="F:heme binding"/>
    <property type="evidence" value="ECO:0007669"/>
    <property type="project" value="InterPro"/>
</dbReference>
<evidence type="ECO:0000313" key="14">
    <source>
        <dbReference type="EMBL" id="PSN62501.1"/>
    </source>
</evidence>
<dbReference type="InterPro" id="IPR002403">
    <property type="entry name" value="Cyt_P450_E_grp-IV"/>
</dbReference>
<dbReference type="CDD" id="cd11041">
    <property type="entry name" value="CYP503A1-like"/>
    <property type="match status" value="1"/>
</dbReference>
<evidence type="ECO:0000256" key="8">
    <source>
        <dbReference type="ARBA" id="ARBA00022989"/>
    </source>
</evidence>
<evidence type="ECO:0000256" key="13">
    <source>
        <dbReference type="PIRSR" id="PIRSR602403-1"/>
    </source>
</evidence>
<keyword evidence="8" id="KW-1133">Transmembrane helix</keyword>
<evidence type="ECO:0000256" key="6">
    <source>
        <dbReference type="ARBA" id="ARBA00022692"/>
    </source>
</evidence>
<dbReference type="GO" id="GO:0005506">
    <property type="term" value="F:iron ion binding"/>
    <property type="evidence" value="ECO:0007669"/>
    <property type="project" value="InterPro"/>
</dbReference>
<evidence type="ECO:0000256" key="9">
    <source>
        <dbReference type="ARBA" id="ARBA00023002"/>
    </source>
</evidence>
<evidence type="ECO:0000256" key="12">
    <source>
        <dbReference type="ARBA" id="ARBA00023136"/>
    </source>
</evidence>
<comment type="subcellular location">
    <subcellularLocation>
        <location evidence="2">Membrane</location>
    </subcellularLocation>
</comment>
<gene>
    <name evidence="14" type="ORF">BS50DRAFT_501557</name>
</gene>
<keyword evidence="5 13" id="KW-0349">Heme</keyword>
<reference evidence="14 15" key="1">
    <citation type="journal article" date="2018" name="Front. Microbiol.">
        <title>Genome-Wide Analysis of Corynespora cassiicola Leaf Fall Disease Putative Effectors.</title>
        <authorList>
            <person name="Lopez D."/>
            <person name="Ribeiro S."/>
            <person name="Label P."/>
            <person name="Fumanal B."/>
            <person name="Venisse J.S."/>
            <person name="Kohler A."/>
            <person name="de Oliveira R.R."/>
            <person name="Labutti K."/>
            <person name="Lipzen A."/>
            <person name="Lail K."/>
            <person name="Bauer D."/>
            <person name="Ohm R.A."/>
            <person name="Barry K.W."/>
            <person name="Spatafora J."/>
            <person name="Grigoriev I.V."/>
            <person name="Martin F.M."/>
            <person name="Pujade-Renaud V."/>
        </authorList>
    </citation>
    <scope>NUCLEOTIDE SEQUENCE [LARGE SCALE GENOMIC DNA]</scope>
    <source>
        <strain evidence="14 15">Philippines</strain>
    </source>
</reference>
<keyword evidence="6" id="KW-0812">Transmembrane</keyword>
<dbReference type="PANTHER" id="PTHR46206:SF5">
    <property type="entry name" value="P450, PUTATIVE (EUROFUNG)-RELATED"/>
    <property type="match status" value="1"/>
</dbReference>
<evidence type="ECO:0000256" key="5">
    <source>
        <dbReference type="ARBA" id="ARBA00022617"/>
    </source>
</evidence>
<proteinExistence type="inferred from homology"/>
<accession>A0A2T2NAM0</accession>
<dbReference type="GO" id="GO:0016020">
    <property type="term" value="C:membrane"/>
    <property type="evidence" value="ECO:0007669"/>
    <property type="project" value="UniProtKB-SubCell"/>
</dbReference>
<dbReference type="EMBL" id="KZ678141">
    <property type="protein sequence ID" value="PSN62501.1"/>
    <property type="molecule type" value="Genomic_DNA"/>
</dbReference>
<evidence type="ECO:0000256" key="2">
    <source>
        <dbReference type="ARBA" id="ARBA00004370"/>
    </source>
</evidence>
<keyword evidence="15" id="KW-1185">Reference proteome</keyword>